<dbReference type="GO" id="GO:0003677">
    <property type="term" value="F:DNA binding"/>
    <property type="evidence" value="ECO:0007669"/>
    <property type="project" value="UniProtKB-KW"/>
</dbReference>
<feature type="domain" description="NAC" evidence="7">
    <location>
        <begin position="80"/>
        <end position="230"/>
    </location>
</feature>
<evidence type="ECO:0000256" key="4">
    <source>
        <dbReference type="ARBA" id="ARBA00023163"/>
    </source>
</evidence>
<dbReference type="STRING" id="4537.A0A0E0L2R7"/>
<keyword evidence="9" id="KW-1185">Reference proteome</keyword>
<reference evidence="8" key="1">
    <citation type="submission" date="2015-04" db="UniProtKB">
        <authorList>
            <consortium name="EnsemblPlants"/>
        </authorList>
    </citation>
    <scope>IDENTIFICATION</scope>
</reference>
<dbReference type="GO" id="GO:0005634">
    <property type="term" value="C:nucleus"/>
    <property type="evidence" value="ECO:0007669"/>
    <property type="project" value="UniProtKB-SubCell"/>
</dbReference>
<dbReference type="GO" id="GO:0006355">
    <property type="term" value="P:regulation of DNA-templated transcription"/>
    <property type="evidence" value="ECO:0007669"/>
    <property type="project" value="InterPro"/>
</dbReference>
<evidence type="ECO:0000313" key="8">
    <source>
        <dbReference type="EnsemblPlants" id="OPUNC05G15090.1"/>
    </source>
</evidence>
<keyword evidence="5" id="KW-0539">Nucleus</keyword>
<dbReference type="OMA" id="EWDNPEA"/>
<proteinExistence type="predicted"/>
<evidence type="ECO:0000256" key="5">
    <source>
        <dbReference type="ARBA" id="ARBA00023242"/>
    </source>
</evidence>
<dbReference type="SUPFAM" id="SSF101941">
    <property type="entry name" value="NAC domain"/>
    <property type="match status" value="1"/>
</dbReference>
<evidence type="ECO:0000256" key="6">
    <source>
        <dbReference type="SAM" id="MobiDB-lite"/>
    </source>
</evidence>
<keyword evidence="3" id="KW-0238">DNA-binding</keyword>
<dbReference type="PANTHER" id="PTHR31744">
    <property type="entry name" value="PROTEIN CUP-SHAPED COTYLEDON 2-RELATED"/>
    <property type="match status" value="1"/>
</dbReference>
<evidence type="ECO:0000259" key="7">
    <source>
        <dbReference type="PROSITE" id="PS51005"/>
    </source>
</evidence>
<keyword evidence="4" id="KW-0804">Transcription</keyword>
<organism evidence="8">
    <name type="scientific">Oryza punctata</name>
    <name type="common">Red rice</name>
    <dbReference type="NCBI Taxonomy" id="4537"/>
    <lineage>
        <taxon>Eukaryota</taxon>
        <taxon>Viridiplantae</taxon>
        <taxon>Streptophyta</taxon>
        <taxon>Embryophyta</taxon>
        <taxon>Tracheophyta</taxon>
        <taxon>Spermatophyta</taxon>
        <taxon>Magnoliopsida</taxon>
        <taxon>Liliopsida</taxon>
        <taxon>Poales</taxon>
        <taxon>Poaceae</taxon>
        <taxon>BOP clade</taxon>
        <taxon>Oryzoideae</taxon>
        <taxon>Oryzeae</taxon>
        <taxon>Oryzinae</taxon>
        <taxon>Oryza</taxon>
    </lineage>
</organism>
<dbReference type="Gene3D" id="2.170.150.80">
    <property type="entry name" value="NAC domain"/>
    <property type="match status" value="1"/>
</dbReference>
<protein>
    <recommendedName>
        <fullName evidence="7">NAC domain-containing protein</fullName>
    </recommendedName>
</protein>
<dbReference type="EnsemblPlants" id="OPUNC05G15090.1">
    <property type="protein sequence ID" value="OPUNC05G15090.1"/>
    <property type="gene ID" value="OPUNC05G15090"/>
</dbReference>
<dbReference type="PANTHER" id="PTHR31744:SF210">
    <property type="entry name" value="NAC DOMAIN-CONTAINING PROTEIN 86-LIKE"/>
    <property type="match status" value="1"/>
</dbReference>
<dbReference type="Gramene" id="OPUNC05G15090.1">
    <property type="protein sequence ID" value="OPUNC05G15090.1"/>
    <property type="gene ID" value="OPUNC05G15090"/>
</dbReference>
<dbReference type="FunFam" id="2.170.150.80:FF:000002">
    <property type="entry name" value="Nac domain-containing protein 86"/>
    <property type="match status" value="1"/>
</dbReference>
<comment type="subcellular location">
    <subcellularLocation>
        <location evidence="1">Nucleus</location>
    </subcellularLocation>
</comment>
<feature type="region of interest" description="Disordered" evidence="6">
    <location>
        <begin position="1"/>
        <end position="21"/>
    </location>
</feature>
<dbReference type="InterPro" id="IPR003441">
    <property type="entry name" value="NAC-dom"/>
</dbReference>
<name>A0A0E0L2R7_ORYPU</name>
<dbReference type="Pfam" id="PF02365">
    <property type="entry name" value="NAM"/>
    <property type="match status" value="1"/>
</dbReference>
<dbReference type="AlphaFoldDB" id="A0A0E0L2R7"/>
<accession>A0A0E0L2R7</accession>
<evidence type="ECO:0000256" key="2">
    <source>
        <dbReference type="ARBA" id="ARBA00023015"/>
    </source>
</evidence>
<dbReference type="InterPro" id="IPR036093">
    <property type="entry name" value="NAC_dom_sf"/>
</dbReference>
<keyword evidence="2" id="KW-0805">Transcription regulation</keyword>
<sequence length="534" mass="58552">MEVKEPISRGPPVSLSASTTPRVGDGGAGALLLLPFLRGIPNRPAGSPASSAISACTFNKGLCCLIGAEGKIYAAVMACLPPGFRFHPTDVELVSYYLKRKIMGKKPLIQAISDVELYKFAPWDLPAQSCLQSRDLEWFFFCPRDMKYPKGSRTNRSTPNGYWKTSGKDRTIELNSRIVGSKKTLIFHEGKAPKGNRTDWVMYEYKMEDNQLISAGFSKDDFVLCKIFKKSGLGPRIGEQYGAPFNEEDWEHADAETSMFPLLPNVETSVFPLLPSSEVVNSTDDIRVRPSVAARAIEELPVQHLPDACAGNRSTYQSITVTDECAHMELPSQHSVESIGDGVVSVDNCSNVVNNADSPVVDGLVLEELSRFLIDSPHHGILAGEHSGLPPMSEAEAHAFEVNTNDLYNEIAGLAELDVPNDDGFSLPNAGVTEQHTSQPTYVGVPSSENYVNMDDIFAPDTRLSYAYPLPNNQFWHYPMDQSTYDNTTLSAVFPSGDSRWTMHIVDDLPAVANNGGFASKPSMQFPLTLILMT</sequence>
<evidence type="ECO:0000313" key="9">
    <source>
        <dbReference type="Proteomes" id="UP000026962"/>
    </source>
</evidence>
<evidence type="ECO:0000256" key="1">
    <source>
        <dbReference type="ARBA" id="ARBA00004123"/>
    </source>
</evidence>
<evidence type="ECO:0000256" key="3">
    <source>
        <dbReference type="ARBA" id="ARBA00023125"/>
    </source>
</evidence>
<dbReference type="Proteomes" id="UP000026962">
    <property type="component" value="Chromosome 5"/>
</dbReference>
<dbReference type="PROSITE" id="PS51005">
    <property type="entry name" value="NAC"/>
    <property type="match status" value="1"/>
</dbReference>
<reference evidence="8" key="2">
    <citation type="submission" date="2018-05" db="EMBL/GenBank/DDBJ databases">
        <title>OpunRS2 (Oryza punctata Reference Sequence Version 2).</title>
        <authorList>
            <person name="Zhang J."/>
            <person name="Kudrna D."/>
            <person name="Lee S."/>
            <person name="Talag J."/>
            <person name="Welchert J."/>
            <person name="Wing R.A."/>
        </authorList>
    </citation>
    <scope>NUCLEOTIDE SEQUENCE [LARGE SCALE GENOMIC DNA]</scope>
</reference>
<dbReference type="eggNOG" id="ENOG502QS6I">
    <property type="taxonomic scope" value="Eukaryota"/>
</dbReference>